<keyword evidence="4" id="KW-1185">Reference proteome</keyword>
<dbReference type="Pfam" id="PF00589">
    <property type="entry name" value="Phage_integrase"/>
    <property type="match status" value="1"/>
</dbReference>
<dbReference type="NCBIfam" id="NF041502">
    <property type="entry name" value="integrase_1"/>
    <property type="match status" value="1"/>
</dbReference>
<feature type="domain" description="Tyr recombinase" evidence="2">
    <location>
        <begin position="165"/>
        <end position="375"/>
    </location>
</feature>
<dbReference type="InterPro" id="IPR002104">
    <property type="entry name" value="Integrase_catalytic"/>
</dbReference>
<dbReference type="CDD" id="cd00397">
    <property type="entry name" value="DNA_BRE_C"/>
    <property type="match status" value="1"/>
</dbReference>
<gene>
    <name evidence="3" type="ORF">JMJ56_09230</name>
</gene>
<evidence type="ECO:0000256" key="1">
    <source>
        <dbReference type="ARBA" id="ARBA00023172"/>
    </source>
</evidence>
<evidence type="ECO:0000313" key="4">
    <source>
        <dbReference type="Proteomes" id="UP000660885"/>
    </source>
</evidence>
<name>A0ABS1U0H3_9PROT</name>
<evidence type="ECO:0000259" key="2">
    <source>
        <dbReference type="PROSITE" id="PS51898"/>
    </source>
</evidence>
<dbReference type="Proteomes" id="UP000660885">
    <property type="component" value="Unassembled WGS sequence"/>
</dbReference>
<dbReference type="InterPro" id="IPR013762">
    <property type="entry name" value="Integrase-like_cat_sf"/>
</dbReference>
<dbReference type="EMBL" id="JAETWB010000002">
    <property type="protein sequence ID" value="MBL6078186.1"/>
    <property type="molecule type" value="Genomic_DNA"/>
</dbReference>
<keyword evidence="1" id="KW-0233">DNA recombination</keyword>
<protein>
    <submittedName>
        <fullName evidence="3">Site-specific integrase</fullName>
    </submittedName>
</protein>
<dbReference type="InterPro" id="IPR011010">
    <property type="entry name" value="DNA_brk_join_enz"/>
</dbReference>
<organism evidence="3 4">
    <name type="scientific">Belnapia arida</name>
    <dbReference type="NCBI Taxonomy" id="2804533"/>
    <lineage>
        <taxon>Bacteria</taxon>
        <taxon>Pseudomonadati</taxon>
        <taxon>Pseudomonadota</taxon>
        <taxon>Alphaproteobacteria</taxon>
        <taxon>Acetobacterales</taxon>
        <taxon>Roseomonadaceae</taxon>
        <taxon>Belnapia</taxon>
    </lineage>
</organism>
<evidence type="ECO:0000313" key="3">
    <source>
        <dbReference type="EMBL" id="MBL6078186.1"/>
    </source>
</evidence>
<dbReference type="SUPFAM" id="SSF56349">
    <property type="entry name" value="DNA breaking-rejoining enzymes"/>
    <property type="match status" value="1"/>
</dbReference>
<dbReference type="InterPro" id="IPR048120">
    <property type="entry name" value="Integrase-like"/>
</dbReference>
<dbReference type="RefSeq" id="WP_202831325.1">
    <property type="nucleotide sequence ID" value="NZ_JAETWB010000002.1"/>
</dbReference>
<sequence length="504" mass="56070">MLHQHANDLPIVPARVRTRDGFDFDPRPDSWHLESRTGSGKNWRFGEFAASGERFIRSLKLGLVALLEEYSFDHSRNLFDRFRDFYMSSFSGRHARGGLVDLEHLLHFRSRLNQNTLWKLGTLRILLIRLHEANLGISTDAAIEYLRRSRIPGNPTGVDIRTRDPKRGAFSTTELEMIHASITQAYVDGKIDLPDFALAVLMLAFGMRPVQAANLKERDFVVGIGSNGQKVYLLQVPRAKQLGKRHRQEMKTRRCAQNVGALLETLLEHNAQLRQARGIKNDDPALFLGRAKGKIPGFAWHETNSNLGSRLERTLRLVCPNLKANPKRFRHTLAQRLADMGVSKHVIAELLDHSSTSHVGVYTEATPSAAARLSRKLAMDMAPLAQAFQGMHVAPAHQVSASVIPGGRIHDRSMEDSREPLGGCGTMGFCGLHVPVACYTCRHFQPILEGPHEAELEKLLAEREHQRVAGYAAKIVEILDRTILAVAEVVAACEALRSGRGGAG</sequence>
<reference evidence="3 4" key="1">
    <citation type="submission" date="2021-01" db="EMBL/GenBank/DDBJ databases">
        <title>Belnapia mucosa sp. nov. and Belnapia arida sp. nov., isolated from the Tabernas Desert (Almeria, Spain).</title>
        <authorList>
            <person name="Molina-Menor E."/>
            <person name="Vidal-Verdu A."/>
            <person name="Calonge A."/>
            <person name="Satari L."/>
            <person name="Pereto J."/>
            <person name="Porcar M."/>
        </authorList>
    </citation>
    <scope>NUCLEOTIDE SEQUENCE [LARGE SCALE GENOMIC DNA]</scope>
    <source>
        <strain evidence="3 4">T18</strain>
    </source>
</reference>
<accession>A0ABS1U0H3</accession>
<proteinExistence type="predicted"/>
<comment type="caution">
    <text evidence="3">The sequence shown here is derived from an EMBL/GenBank/DDBJ whole genome shotgun (WGS) entry which is preliminary data.</text>
</comment>
<dbReference type="Gene3D" id="1.10.443.10">
    <property type="entry name" value="Intergrase catalytic core"/>
    <property type="match status" value="1"/>
</dbReference>
<dbReference type="PROSITE" id="PS51898">
    <property type="entry name" value="TYR_RECOMBINASE"/>
    <property type="match status" value="1"/>
</dbReference>